<gene>
    <name evidence="2" type="primary">ytpA</name>
    <name evidence="2" type="ORF">K239x_11070</name>
</gene>
<accession>A0A517NPW1</accession>
<keyword evidence="2" id="KW-0378">Hydrolase</keyword>
<keyword evidence="3" id="KW-1185">Reference proteome</keyword>
<evidence type="ECO:0000313" key="2">
    <source>
        <dbReference type="EMBL" id="QDT09162.1"/>
    </source>
</evidence>
<protein>
    <submittedName>
        <fullName evidence="2">Phospholipase YtpA</fullName>
        <ecNumber evidence="2">3.1.1.-</ecNumber>
    </submittedName>
</protein>
<evidence type="ECO:0000313" key="3">
    <source>
        <dbReference type="Proteomes" id="UP000319817"/>
    </source>
</evidence>
<dbReference type="EMBL" id="CP036526">
    <property type="protein sequence ID" value="QDT09162.1"/>
    <property type="molecule type" value="Genomic_DNA"/>
</dbReference>
<dbReference type="RefSeq" id="WP_145416676.1">
    <property type="nucleotide sequence ID" value="NZ_CP036526.1"/>
</dbReference>
<dbReference type="AlphaFoldDB" id="A0A517NPW1"/>
<dbReference type="InterPro" id="IPR022742">
    <property type="entry name" value="Hydrolase_4"/>
</dbReference>
<organism evidence="2 3">
    <name type="scientific">Stieleria marina</name>
    <dbReference type="NCBI Taxonomy" id="1930275"/>
    <lineage>
        <taxon>Bacteria</taxon>
        <taxon>Pseudomonadati</taxon>
        <taxon>Planctomycetota</taxon>
        <taxon>Planctomycetia</taxon>
        <taxon>Pirellulales</taxon>
        <taxon>Pirellulaceae</taxon>
        <taxon>Stieleria</taxon>
    </lineage>
</organism>
<dbReference type="SUPFAM" id="SSF53474">
    <property type="entry name" value="alpha/beta-Hydrolases"/>
    <property type="match status" value="1"/>
</dbReference>
<dbReference type="OrthoDB" id="9806902at2"/>
<dbReference type="InterPro" id="IPR029058">
    <property type="entry name" value="AB_hydrolase_fold"/>
</dbReference>
<dbReference type="EC" id="3.1.1.-" evidence="2"/>
<dbReference type="GO" id="GO:0016787">
    <property type="term" value="F:hydrolase activity"/>
    <property type="evidence" value="ECO:0007669"/>
    <property type="project" value="UniProtKB-KW"/>
</dbReference>
<dbReference type="Gene3D" id="3.40.50.1820">
    <property type="entry name" value="alpha/beta hydrolase"/>
    <property type="match status" value="1"/>
</dbReference>
<dbReference type="PRINTS" id="PR00111">
    <property type="entry name" value="ABHYDROLASE"/>
</dbReference>
<dbReference type="Proteomes" id="UP000319817">
    <property type="component" value="Chromosome"/>
</dbReference>
<dbReference type="PANTHER" id="PTHR11614">
    <property type="entry name" value="PHOSPHOLIPASE-RELATED"/>
    <property type="match status" value="1"/>
</dbReference>
<dbReference type="InterPro" id="IPR000073">
    <property type="entry name" value="AB_hydrolase_1"/>
</dbReference>
<dbReference type="InterPro" id="IPR051044">
    <property type="entry name" value="MAG_DAG_Lipase"/>
</dbReference>
<feature type="domain" description="Serine aminopeptidase S33" evidence="1">
    <location>
        <begin position="26"/>
        <end position="263"/>
    </location>
</feature>
<evidence type="ECO:0000259" key="1">
    <source>
        <dbReference type="Pfam" id="PF12146"/>
    </source>
</evidence>
<reference evidence="2 3" key="1">
    <citation type="submission" date="2019-02" db="EMBL/GenBank/DDBJ databases">
        <title>Deep-cultivation of Planctomycetes and their phenomic and genomic characterization uncovers novel biology.</title>
        <authorList>
            <person name="Wiegand S."/>
            <person name="Jogler M."/>
            <person name="Boedeker C."/>
            <person name="Pinto D."/>
            <person name="Vollmers J."/>
            <person name="Rivas-Marin E."/>
            <person name="Kohn T."/>
            <person name="Peeters S.H."/>
            <person name="Heuer A."/>
            <person name="Rast P."/>
            <person name="Oberbeckmann S."/>
            <person name="Bunk B."/>
            <person name="Jeske O."/>
            <person name="Meyerdierks A."/>
            <person name="Storesund J.E."/>
            <person name="Kallscheuer N."/>
            <person name="Luecker S."/>
            <person name="Lage O.M."/>
            <person name="Pohl T."/>
            <person name="Merkel B.J."/>
            <person name="Hornburger P."/>
            <person name="Mueller R.-W."/>
            <person name="Bruemmer F."/>
            <person name="Labrenz M."/>
            <person name="Spormann A.M."/>
            <person name="Op den Camp H."/>
            <person name="Overmann J."/>
            <person name="Amann R."/>
            <person name="Jetten M.S.M."/>
            <person name="Mascher T."/>
            <person name="Medema M.H."/>
            <person name="Devos D.P."/>
            <person name="Kaster A.-K."/>
            <person name="Ovreas L."/>
            <person name="Rohde M."/>
            <person name="Galperin M.Y."/>
            <person name="Jogler C."/>
        </authorList>
    </citation>
    <scope>NUCLEOTIDE SEQUENCE [LARGE SCALE GENOMIC DNA]</scope>
    <source>
        <strain evidence="2 3">K23_9</strain>
    </source>
</reference>
<proteinExistence type="predicted"/>
<dbReference type="Pfam" id="PF12146">
    <property type="entry name" value="Hydrolase_4"/>
    <property type="match status" value="1"/>
</dbReference>
<sequence length="285" mass="31873">MHETFFLTGRSGKLDGRVWRDEEVQAHRVLLFLHGLGDHGGRFRKLAAEFAANGWIVAAFDFPGHGRSPGKRGQVESYDGLIHDIARARIDLRKQFPHLPQVLVGHSMGGNLALNYAIRADEFDESDHPLAGLVLCAPILLPKNPPPRPQILAAWLTGIAMRWVCFNSPVPIDSLSRDKDRAAAIQSDELRHERVSLYLATQILAEGRWALDHARDCDVRTLVLYGDDDPLIDTTACRNVALRIGDNASSRGFPEMRHDLFEDIGRESVLGCLNEWLGTIERLYS</sequence>
<name>A0A517NPW1_9BACT</name>